<dbReference type="Pfam" id="PF07372">
    <property type="entry name" value="DUF1491"/>
    <property type="match status" value="1"/>
</dbReference>
<dbReference type="EMBL" id="JACIDA010000001">
    <property type="protein sequence ID" value="MBB3872032.1"/>
    <property type="molecule type" value="Genomic_DNA"/>
</dbReference>
<dbReference type="AlphaFoldDB" id="A0A7W6A5F6"/>
<sequence>MLLSSDLWVSALIRRAEIEGAYATVVKKGDDRAGSVIVKAYDTSTRTAKLYTEAFGTDGERLWIQPVVSDSESELDAYIARQRGYDPDLWVVEIEDKQGRHFITEKVQAYGRRCAALSPQQPR</sequence>
<name>A0A7W6A5F6_9CAUL</name>
<dbReference type="InterPro" id="IPR009964">
    <property type="entry name" value="DUF1491"/>
</dbReference>
<dbReference type="RefSeq" id="WP_183196141.1">
    <property type="nucleotide sequence ID" value="NZ_JACIDA010000001.1"/>
</dbReference>
<evidence type="ECO:0000313" key="1">
    <source>
        <dbReference type="EMBL" id="MBB3872032.1"/>
    </source>
</evidence>
<accession>A0A7W6A5F6</accession>
<evidence type="ECO:0000313" key="2">
    <source>
        <dbReference type="Proteomes" id="UP000532936"/>
    </source>
</evidence>
<proteinExistence type="predicted"/>
<dbReference type="Gene3D" id="3.40.1530.20">
    <property type="entry name" value="Protein of unknown function (DUF1491)"/>
    <property type="match status" value="1"/>
</dbReference>
<comment type="caution">
    <text evidence="1">The sequence shown here is derived from an EMBL/GenBank/DDBJ whole genome shotgun (WGS) entry which is preliminary data.</text>
</comment>
<protein>
    <recommendedName>
        <fullName evidence="3">DUF1491 family protein</fullName>
    </recommendedName>
</protein>
<reference evidence="1 2" key="1">
    <citation type="submission" date="2020-08" db="EMBL/GenBank/DDBJ databases">
        <title>Genomic Encyclopedia of Type Strains, Phase IV (KMG-IV): sequencing the most valuable type-strain genomes for metagenomic binning, comparative biology and taxonomic classification.</title>
        <authorList>
            <person name="Goeker M."/>
        </authorList>
    </citation>
    <scope>NUCLEOTIDE SEQUENCE [LARGE SCALE GENOMIC DNA]</scope>
    <source>
        <strain evidence="1 2">DSM 14878</strain>
    </source>
</reference>
<evidence type="ECO:0008006" key="3">
    <source>
        <dbReference type="Google" id="ProtNLM"/>
    </source>
</evidence>
<dbReference type="Proteomes" id="UP000532936">
    <property type="component" value="Unassembled WGS sequence"/>
</dbReference>
<organism evidence="1 2">
    <name type="scientific">Brevundimonas mediterranea</name>
    <dbReference type="NCBI Taxonomy" id="74329"/>
    <lineage>
        <taxon>Bacteria</taxon>
        <taxon>Pseudomonadati</taxon>
        <taxon>Pseudomonadota</taxon>
        <taxon>Alphaproteobacteria</taxon>
        <taxon>Caulobacterales</taxon>
        <taxon>Caulobacteraceae</taxon>
        <taxon>Brevundimonas</taxon>
    </lineage>
</organism>
<gene>
    <name evidence="1" type="ORF">GGR11_001546</name>
</gene>